<organism evidence="1 2">
    <name type="scientific">Theobroma cacao</name>
    <name type="common">Cacao</name>
    <name type="synonym">Cocoa</name>
    <dbReference type="NCBI Taxonomy" id="3641"/>
    <lineage>
        <taxon>Eukaryota</taxon>
        <taxon>Viridiplantae</taxon>
        <taxon>Streptophyta</taxon>
        <taxon>Embryophyta</taxon>
        <taxon>Tracheophyta</taxon>
        <taxon>Spermatophyta</taxon>
        <taxon>Magnoliopsida</taxon>
        <taxon>eudicotyledons</taxon>
        <taxon>Gunneridae</taxon>
        <taxon>Pentapetalae</taxon>
        <taxon>rosids</taxon>
        <taxon>malvids</taxon>
        <taxon>Malvales</taxon>
        <taxon>Malvaceae</taxon>
        <taxon>Byttnerioideae</taxon>
        <taxon>Theobroma</taxon>
    </lineage>
</organism>
<dbReference type="GeneID" id="108663010"/>
<dbReference type="Proteomes" id="UP000694886">
    <property type="component" value="Chromosome 8"/>
</dbReference>
<dbReference type="Pfam" id="PF14223">
    <property type="entry name" value="Retrotran_gag_2"/>
    <property type="match status" value="1"/>
</dbReference>
<evidence type="ECO:0000313" key="1">
    <source>
        <dbReference type="Proteomes" id="UP000694886"/>
    </source>
</evidence>
<dbReference type="SUPFAM" id="SSF57756">
    <property type="entry name" value="Retrovirus zinc finger-like domains"/>
    <property type="match status" value="1"/>
</dbReference>
<dbReference type="RefSeq" id="XP_017980981.1">
    <property type="nucleotide sequence ID" value="XM_018125492.1"/>
</dbReference>
<accession>A0AB32WTD5</accession>
<reference evidence="1" key="1">
    <citation type="journal article" date="1997" name="Nucleic Acids Res.">
        <title>tRNAscan-SE: a program for improved detection of transfer RNA genes in genomic sequence.</title>
        <authorList>
            <person name="Lowe T.M."/>
            <person name="Eddy S.R."/>
        </authorList>
    </citation>
    <scope>NUCLEOTIDE SEQUENCE [LARGE SCALE GENOMIC DNA]</scope>
    <source>
        <strain evidence="1">r\B97-61/B2</strain>
    </source>
</reference>
<name>A0AB32WTD5_THECC</name>
<sequence>MASSGFSVTAPPIFSGENYAIWAVKMKAYLRAFDLWEIVEMGGDSSVMRHVNLTVAQIKQHSEDVARRYKALSCIQSVVSDAIFTRIMTCDSPKEAWDRLKDEFHGSERTRQMQALNLHREFEILRMKDDETIKEYSDKIMKLVNQLRLLGEDLAERRIVNKVLVSLSKKFEAKISSLEDSKDLSQLTVTELVNALQAQEQKRAIRHENNVEGALLVKNKSKNPSSSSRRNEDVRCRFCNQLGHIEKVCKAKGTRGEEKAIVVEENEAVEEALFMIKNTDLR</sequence>
<dbReference type="PANTHER" id="PTHR35317:SF31">
    <property type="entry name" value="DUF4219 DOMAIN-CONTAINING PROTEIN"/>
    <property type="match status" value="1"/>
</dbReference>
<gene>
    <name evidence="2" type="primary">LOC108663010</name>
</gene>
<protein>
    <submittedName>
        <fullName evidence="2">Uncharacterized protein LOC108663010</fullName>
    </submittedName>
</protein>
<dbReference type="AlphaFoldDB" id="A0AB32WTD5"/>
<dbReference type="PANTHER" id="PTHR35317">
    <property type="entry name" value="OS04G0629600 PROTEIN"/>
    <property type="match status" value="1"/>
</dbReference>
<dbReference type="InterPro" id="IPR036875">
    <property type="entry name" value="Znf_CCHC_sf"/>
</dbReference>
<evidence type="ECO:0000313" key="2">
    <source>
        <dbReference type="RefSeq" id="XP_017980981.1"/>
    </source>
</evidence>
<proteinExistence type="predicted"/>
<dbReference type="Gramene" id="Tc08v2_t011540.1">
    <property type="protein sequence ID" value="Tc08v2_p011540.1"/>
    <property type="gene ID" value="Tc08v2_g011540"/>
</dbReference>
<dbReference type="GO" id="GO:0008270">
    <property type="term" value="F:zinc ion binding"/>
    <property type="evidence" value="ECO:0007669"/>
    <property type="project" value="InterPro"/>
</dbReference>
<dbReference type="GO" id="GO:0003676">
    <property type="term" value="F:nucleic acid binding"/>
    <property type="evidence" value="ECO:0007669"/>
    <property type="project" value="InterPro"/>
</dbReference>
<dbReference type="KEGG" id="tcc:108663010"/>
<reference evidence="2" key="2">
    <citation type="submission" date="2025-08" db="UniProtKB">
        <authorList>
            <consortium name="RefSeq"/>
        </authorList>
    </citation>
    <scope>IDENTIFICATION</scope>
</reference>